<evidence type="ECO:0000259" key="3">
    <source>
        <dbReference type="PROSITE" id="PS50822"/>
    </source>
</evidence>
<feature type="region of interest" description="Disordered" evidence="1">
    <location>
        <begin position="1"/>
        <end position="22"/>
    </location>
</feature>
<dbReference type="SUPFAM" id="SSF53098">
    <property type="entry name" value="Ribonuclease H-like"/>
    <property type="match status" value="1"/>
</dbReference>
<dbReference type="Proteomes" id="UP000078559">
    <property type="component" value="Chromosome 9"/>
</dbReference>
<sequence length="936" mass="103835">MSGHGGHQGGGGGFRGGKQIYRPPSGIPPLNTRVMNLENALTSSLSLDNLSLTERTFPQRPGFGTQGKRVSVWANFVELLVDPELVLYTYSIDVEPKATGRKLARILKIFLDGPDCATIRGKIATDFKSRMVSFLKVPEANFNVSYRAEGDDEPDKRAPIYHIHVRYTNELPVAAFLAYLDPTHSTGNYDKAPIIQALNIVLNHYSKSADGLVTVGSRTFPLDATKSITDLGSGLQAIRGFYSSLRAATGRILVNVNVSYGVFFQPGPLHNLMKLVVPNGNQDKYKLDRSLKGVTVKLAHLSKRNKSGREIPRIKTILGLASDEDGKRSSQRQPRVRTFGAGPKDVEFWLEDQNRYISVYEFFQREHGIELKHVDLPVINVGSKAHPTYLPPEVCEVLLGQSARRVRLNGSQTTRMLGAAVHKPHVNAQTIVNGLQAVGLGPQNTLQDNFHLRTNSSLITAPARVLPEPRVFYSKKPAKLNQSRAWNVLGQSLTSPATIRAWGWLVVAIQGMDASCGFSGEPDLMNTLKAFHKVMNNMGIGIGPPKTGRRIVMSRLDDKTLDKELTAAAGTLDFLYIIIPDKTPVYNHIKHICDVKLGLINVCCIGQKLRKNDGQYFRNVASKINAKCGGYNQAIEPARLHLIAQDKTMVVGIDVTHPSPSSSEYAPSIAGMVASVDKHMGQWPSVCKVQIKSRQEMVSGLKDMLKSRLFLWKTRGNHDLFPENIIVFRDGVSEGQYQLVKQMELPLLRQACDEVYSAANQAKPRITIVIVTKRHHKRFYPTTEETADNGSNCMAGTVIDRGITEARSWDFCIIPHTALKGTAKPTYYFVVHDEIFVTAHRGNNLSPADTLEDVTQSLSYISARSTKPVSICAPADYADLVCERSRCYLSRFFDPSAQSESGIPQSNGREDEESRQAYLQREINLHEKVEDMMVYI</sequence>
<feature type="compositionally biased region" description="Polar residues" evidence="1">
    <location>
        <begin position="896"/>
        <end position="907"/>
    </location>
</feature>
<feature type="domain" description="Piwi" evidence="3">
    <location>
        <begin position="574"/>
        <end position="890"/>
    </location>
</feature>
<dbReference type="EMBL" id="CM003106">
    <property type="protein sequence ID" value="KUI73024.1"/>
    <property type="molecule type" value="Genomic_DNA"/>
</dbReference>
<organism evidence="5">
    <name type="scientific">Cytospora mali</name>
    <name type="common">Apple Valsa canker fungus</name>
    <name type="synonym">Valsa mali</name>
    <dbReference type="NCBI Taxonomy" id="578113"/>
    <lineage>
        <taxon>Eukaryota</taxon>
        <taxon>Fungi</taxon>
        <taxon>Dikarya</taxon>
        <taxon>Ascomycota</taxon>
        <taxon>Pezizomycotina</taxon>
        <taxon>Sordariomycetes</taxon>
        <taxon>Sordariomycetidae</taxon>
        <taxon>Diaporthales</taxon>
        <taxon>Cytosporaceae</taxon>
        <taxon>Cytospora</taxon>
    </lineage>
</organism>
<dbReference type="InterPro" id="IPR036397">
    <property type="entry name" value="RNaseH_sf"/>
</dbReference>
<dbReference type="InterPro" id="IPR036085">
    <property type="entry name" value="PAZ_dom_sf"/>
</dbReference>
<accession>A0A194W976</accession>
<evidence type="ECO:0000313" key="4">
    <source>
        <dbReference type="EMBL" id="ANS14270.1"/>
    </source>
</evidence>
<dbReference type="InterPro" id="IPR012337">
    <property type="entry name" value="RNaseH-like_sf"/>
</dbReference>
<dbReference type="CDD" id="cd04657">
    <property type="entry name" value="Piwi_ago-like"/>
    <property type="match status" value="1"/>
</dbReference>
<evidence type="ECO:0000313" key="5">
    <source>
        <dbReference type="EMBL" id="KUI73024.1"/>
    </source>
</evidence>
<evidence type="ECO:0000256" key="1">
    <source>
        <dbReference type="SAM" id="MobiDB-lite"/>
    </source>
</evidence>
<protein>
    <submittedName>
        <fullName evidence="4">Argonaute protein</fullName>
    </submittedName>
    <submittedName>
        <fullName evidence="5">Protein argonaute 1</fullName>
    </submittedName>
</protein>
<dbReference type="InterPro" id="IPR032474">
    <property type="entry name" value="Argonaute_N"/>
</dbReference>
<dbReference type="SUPFAM" id="SSF101690">
    <property type="entry name" value="PAZ domain"/>
    <property type="match status" value="1"/>
</dbReference>
<dbReference type="Gene3D" id="2.170.260.10">
    <property type="entry name" value="paz domain"/>
    <property type="match status" value="1"/>
</dbReference>
<reference evidence="5" key="1">
    <citation type="submission" date="2014-12" db="EMBL/GenBank/DDBJ databases">
        <title>Genome Sequence of Valsa Canker Pathogens Uncovers a Specific Adaption of Colonization on Woody Bark.</title>
        <authorList>
            <person name="Yin Z."/>
            <person name="Liu H."/>
            <person name="Gao X."/>
            <person name="Li Z."/>
            <person name="Song N."/>
            <person name="Ke X."/>
            <person name="Dai Q."/>
            <person name="Wu Y."/>
            <person name="Sun Y."/>
            <person name="Xu J.-R."/>
            <person name="Kang Z.K."/>
            <person name="Wang L."/>
            <person name="Huang L."/>
        </authorList>
    </citation>
    <scope>NUCLEOTIDE SEQUENCE [LARGE SCALE GENOMIC DNA]</scope>
    <source>
        <strain evidence="5">03-8</strain>
    </source>
</reference>
<dbReference type="PANTHER" id="PTHR22891">
    <property type="entry name" value="EUKARYOTIC TRANSLATION INITIATION FACTOR 2C"/>
    <property type="match status" value="1"/>
</dbReference>
<dbReference type="InterPro" id="IPR014811">
    <property type="entry name" value="ArgoL1"/>
</dbReference>
<dbReference type="AlphaFoldDB" id="A0A194W976"/>
<dbReference type="Pfam" id="PF02170">
    <property type="entry name" value="PAZ"/>
    <property type="match status" value="1"/>
</dbReference>
<dbReference type="InterPro" id="IPR032472">
    <property type="entry name" value="ArgoL2"/>
</dbReference>
<feature type="domain" description="PAZ" evidence="2">
    <location>
        <begin position="271"/>
        <end position="399"/>
    </location>
</feature>
<dbReference type="GO" id="GO:0003723">
    <property type="term" value="F:RNA binding"/>
    <property type="evidence" value="ECO:0007669"/>
    <property type="project" value="InterPro"/>
</dbReference>
<dbReference type="InterPro" id="IPR045246">
    <property type="entry name" value="Piwi_ago-like"/>
</dbReference>
<evidence type="ECO:0000313" key="6">
    <source>
        <dbReference type="Proteomes" id="UP000078559"/>
    </source>
</evidence>
<dbReference type="Gene3D" id="3.40.50.2300">
    <property type="match status" value="1"/>
</dbReference>
<keyword evidence="6" id="KW-1185">Reference proteome</keyword>
<dbReference type="PROSITE" id="PS50821">
    <property type="entry name" value="PAZ"/>
    <property type="match status" value="1"/>
</dbReference>
<dbReference type="SMR" id="A0A194W976"/>
<dbReference type="Pfam" id="PF08699">
    <property type="entry name" value="ArgoL1"/>
    <property type="match status" value="1"/>
</dbReference>
<dbReference type="Gene3D" id="3.30.420.10">
    <property type="entry name" value="Ribonuclease H-like superfamily/Ribonuclease H"/>
    <property type="match status" value="1"/>
</dbReference>
<dbReference type="InterPro" id="IPR003100">
    <property type="entry name" value="PAZ_dom"/>
</dbReference>
<dbReference type="SMART" id="SM01163">
    <property type="entry name" value="DUF1785"/>
    <property type="match status" value="1"/>
</dbReference>
<dbReference type="Pfam" id="PF16488">
    <property type="entry name" value="ArgoL2"/>
    <property type="match status" value="1"/>
</dbReference>
<gene>
    <name evidence="4" type="primary">AGO1</name>
    <name evidence="5" type="ORF">VM1G_08176</name>
</gene>
<evidence type="ECO:0000259" key="2">
    <source>
        <dbReference type="PROSITE" id="PS50821"/>
    </source>
</evidence>
<dbReference type="OrthoDB" id="10252740at2759"/>
<feature type="compositionally biased region" description="Gly residues" evidence="1">
    <location>
        <begin position="1"/>
        <end position="16"/>
    </location>
</feature>
<dbReference type="SMART" id="SM00950">
    <property type="entry name" value="Piwi"/>
    <property type="match status" value="1"/>
</dbReference>
<reference evidence="4" key="2">
    <citation type="journal article" date="2016" name="(in) ? (Ed.); CHINESE SOCIETY OF PLANT PATHOLOGY ANNUAL CONFERENCE PROCEEDINGS;">
        <title>An Argonaute gene of Valsa mali Plays Distinct Roles in the Stress Responses and Pathogenicity.</title>
        <authorList>
            <person name="Feng H."/>
            <person name="Xu M."/>
            <person name="Liu Y.-Y."/>
            <person name="Gao X.-N."/>
            <person name="Yin Z.-Y."/>
        </authorList>
    </citation>
    <scope>NUCLEOTIDE SEQUENCE</scope>
</reference>
<dbReference type="PROSITE" id="PS50822">
    <property type="entry name" value="PIWI"/>
    <property type="match status" value="1"/>
</dbReference>
<accession>A0A3G1E2G9</accession>
<name>A0A194W976_CYTMA</name>
<dbReference type="Pfam" id="PF16486">
    <property type="entry name" value="ArgoN"/>
    <property type="match status" value="1"/>
</dbReference>
<dbReference type="CDD" id="cd02846">
    <property type="entry name" value="PAZ_argonaute_like"/>
    <property type="match status" value="1"/>
</dbReference>
<dbReference type="Pfam" id="PF02171">
    <property type="entry name" value="Piwi"/>
    <property type="match status" value="1"/>
</dbReference>
<proteinExistence type="evidence at transcript level"/>
<dbReference type="InterPro" id="IPR003165">
    <property type="entry name" value="Piwi"/>
</dbReference>
<dbReference type="EMBL" id="KT191024">
    <property type="protein sequence ID" value="ANS14270.1"/>
    <property type="molecule type" value="mRNA"/>
</dbReference>
<feature type="region of interest" description="Disordered" evidence="1">
    <location>
        <begin position="896"/>
        <end position="915"/>
    </location>
</feature>